<dbReference type="GO" id="GO:0005694">
    <property type="term" value="C:chromosome"/>
    <property type="evidence" value="ECO:0007669"/>
    <property type="project" value="InterPro"/>
</dbReference>
<dbReference type="SMART" id="SM00434">
    <property type="entry name" value="TOP4c"/>
    <property type="match status" value="1"/>
</dbReference>
<evidence type="ECO:0000256" key="3">
    <source>
        <dbReference type="ARBA" id="ARBA00022741"/>
    </source>
</evidence>
<dbReference type="FunFam" id="1.10.268.10:FF:000001">
    <property type="entry name" value="DNA gyrase subunit A"/>
    <property type="match status" value="1"/>
</dbReference>
<name>A0A2M8G6L6_UNCKA</name>
<comment type="similarity">
    <text evidence="2 9">Belongs to the type II topoisomerase GyrA/ParC subunit family.</text>
</comment>
<dbReference type="InterPro" id="IPR005743">
    <property type="entry name" value="GyrA"/>
</dbReference>
<dbReference type="PROSITE" id="PS52040">
    <property type="entry name" value="TOPO_IIA"/>
    <property type="match status" value="1"/>
</dbReference>
<evidence type="ECO:0000256" key="5">
    <source>
        <dbReference type="ARBA" id="ARBA00023029"/>
    </source>
</evidence>
<sequence>MEIGKIVFTKIEDEMKRSYLDYAMSVIVARALPDVKDGLKPVHRKILFAMQELGLSHTSPYKKSARIVGETMGKYHPHGDQAIYETLVRMAQDFSLRYPLVDGQGNFGSVDGDPPAAMRYTEARLKKIALEMLSDLDKETVDFVPNFDGSHTMPVVLPAKIPNLLVNGTSGIAVGMATNIPPHNLSEVIQAAIYLIDNLKIENQAPDEVGKRDSFDPLKVKIDSDLLGEKLLEFIKGPDFPTGGEIFDAQAIAQVYTTGRGGIVMRAKAKIEEAKEGRFRIVISEIPYQVNKAYLIQKIAALVKDKKIDGVKDLRDESDRRGMQIVIDLTRDAKPKNLLNRLFKYTQMQSTFNVNMVALLNGEPKLFNLKQLLLEFIRHRHLIVVRRSLFELKKAKERAHILEGLKIALDNLDEVIATIRKSPDASQAQQNLIRKFGLTEIQAQAILDMQLRRLAALERQKIEDEYRQVLAFIKKVQAILKNPHEIFKIVKVELLEINEKYGDSRKTKVFKSKVGEFSEEDLIPNEPTLISVTESGYIKRLPPNTYHAQRRGGKGIIGMTTKEEDWVSEIKLANAHDDVFFFTSKGKVFKLKVYDLPETSRTAKGQAIINLIEIEQNEKVSAFLTLSKNDQPKFLFMTTKKGVVKKTKLVDFENIRKTGIIAINLDSDDELVWVKPTSGQNAIILVTKNGLSVKFDEKDVRETGRASRGVRGIKLGKDNVVVGMDVILRPDDFLLTITEKGSGKKTLLKKHRLQNRGGVGIRALKVSKKTGQVVTSRIIIPGIKDILIISEQGQVIRLPLIQIPSLGRDTQGVRLMRLGKDDKVSSIACFETEVE</sequence>
<comment type="catalytic activity">
    <reaction evidence="1 9 10">
        <text>ATP-dependent breakage, passage and rejoining of double-stranded DNA.</text>
        <dbReference type="EC" id="5.6.2.2"/>
    </reaction>
</comment>
<dbReference type="FunFam" id="3.30.1360.40:FF:000002">
    <property type="entry name" value="DNA gyrase subunit A"/>
    <property type="match status" value="1"/>
</dbReference>
<dbReference type="Pfam" id="PF03989">
    <property type="entry name" value="DNA_gyraseA_C"/>
    <property type="match status" value="6"/>
</dbReference>
<feature type="domain" description="Topo IIA-type catalytic" evidence="11">
    <location>
        <begin position="32"/>
        <end position="522"/>
    </location>
</feature>
<dbReference type="Gene3D" id="3.30.1360.40">
    <property type="match status" value="1"/>
</dbReference>
<dbReference type="CDD" id="cd00187">
    <property type="entry name" value="TOP4c"/>
    <property type="match status" value="1"/>
</dbReference>
<dbReference type="InterPro" id="IPR013760">
    <property type="entry name" value="Topo_IIA-like_dom_sf"/>
</dbReference>
<evidence type="ECO:0000256" key="10">
    <source>
        <dbReference type="PROSITE-ProRule" id="PRU01384"/>
    </source>
</evidence>
<dbReference type="SUPFAM" id="SSF56719">
    <property type="entry name" value="Type II DNA topoisomerase"/>
    <property type="match status" value="1"/>
</dbReference>
<dbReference type="Gene3D" id="1.10.268.10">
    <property type="entry name" value="Topoisomerase, domain 3"/>
    <property type="match status" value="1"/>
</dbReference>
<dbReference type="NCBIfam" id="NF004043">
    <property type="entry name" value="PRK05560.1"/>
    <property type="match status" value="1"/>
</dbReference>
<keyword evidence="4 9" id="KW-0067">ATP-binding</keyword>
<dbReference type="AlphaFoldDB" id="A0A2M8G6L6"/>
<dbReference type="FunFam" id="2.120.10.90:FF:000005">
    <property type="entry name" value="DNA topoisomerase 4 subunit A"/>
    <property type="match status" value="1"/>
</dbReference>
<dbReference type="GO" id="GO:0034335">
    <property type="term" value="F:DNA negative supercoiling activity"/>
    <property type="evidence" value="ECO:0007669"/>
    <property type="project" value="UniProtKB-ARBA"/>
</dbReference>
<dbReference type="GO" id="GO:0005737">
    <property type="term" value="C:cytoplasm"/>
    <property type="evidence" value="ECO:0007669"/>
    <property type="project" value="UniProtKB-SubCell"/>
</dbReference>
<accession>A0A2M8G6L6</accession>
<dbReference type="GO" id="GO:0005524">
    <property type="term" value="F:ATP binding"/>
    <property type="evidence" value="ECO:0007669"/>
    <property type="project" value="UniProtKB-UniRule"/>
</dbReference>
<comment type="subunit">
    <text evidence="8">Heterotetramer composed of ParC and ParE.</text>
</comment>
<dbReference type="GO" id="GO:0006261">
    <property type="term" value="P:DNA-templated DNA replication"/>
    <property type="evidence" value="ECO:0007669"/>
    <property type="project" value="UniProtKB-UniRule"/>
</dbReference>
<evidence type="ECO:0000313" key="13">
    <source>
        <dbReference type="Proteomes" id="UP000229438"/>
    </source>
</evidence>
<dbReference type="InterPro" id="IPR050220">
    <property type="entry name" value="Type_II_DNA_Topoisomerases"/>
</dbReference>
<dbReference type="Pfam" id="PF00521">
    <property type="entry name" value="DNA_topoisoIV"/>
    <property type="match status" value="1"/>
</dbReference>
<comment type="miscellaneous">
    <text evidence="9">Few gyrases are as efficient as E.coli at forming negative supercoils. Not all organisms have 2 type II topoisomerases; in organisms with a single type II topoisomerase this enzyme also has to decatenate newly replicated chromosomes.</text>
</comment>
<keyword evidence="6 9" id="KW-0238">DNA-binding</keyword>
<evidence type="ECO:0000256" key="4">
    <source>
        <dbReference type="ARBA" id="ARBA00022840"/>
    </source>
</evidence>
<dbReference type="HAMAP" id="MF_01897">
    <property type="entry name" value="GyrA"/>
    <property type="match status" value="1"/>
</dbReference>
<evidence type="ECO:0000256" key="6">
    <source>
        <dbReference type="ARBA" id="ARBA00023125"/>
    </source>
</evidence>
<dbReference type="EMBL" id="PFQS01000071">
    <property type="protein sequence ID" value="PJC68667.1"/>
    <property type="molecule type" value="Genomic_DNA"/>
</dbReference>
<evidence type="ECO:0000256" key="2">
    <source>
        <dbReference type="ARBA" id="ARBA00008263"/>
    </source>
</evidence>
<feature type="short sequence motif" description="GyrA-box" evidence="9">
    <location>
        <begin position="549"/>
        <end position="555"/>
    </location>
</feature>
<dbReference type="GO" id="GO:0006265">
    <property type="term" value="P:DNA topological change"/>
    <property type="evidence" value="ECO:0007669"/>
    <property type="project" value="UniProtKB-UniRule"/>
</dbReference>
<dbReference type="InterPro" id="IPR002205">
    <property type="entry name" value="Topo_IIA_dom_A"/>
</dbReference>
<proteinExistence type="inferred from homology"/>
<organism evidence="12 13">
    <name type="scientific">candidate division WWE3 bacterium CG_4_8_14_3_um_filter_42_11</name>
    <dbReference type="NCBI Taxonomy" id="1975076"/>
    <lineage>
        <taxon>Bacteria</taxon>
        <taxon>Katanobacteria</taxon>
    </lineage>
</organism>
<evidence type="ECO:0000256" key="8">
    <source>
        <dbReference type="ARBA" id="ARBA00063644"/>
    </source>
</evidence>
<comment type="subcellular location">
    <subcellularLocation>
        <location evidence="9">Cytoplasm</location>
    </subcellularLocation>
</comment>
<dbReference type="InterPro" id="IPR013757">
    <property type="entry name" value="Topo_IIA_A_a_sf"/>
</dbReference>
<protein>
    <recommendedName>
        <fullName evidence="9">DNA gyrase subunit A</fullName>
        <ecNumber evidence="9">5.6.2.2</ecNumber>
    </recommendedName>
</protein>
<dbReference type="Gene3D" id="2.120.10.90">
    <property type="entry name" value="DNA gyrase/topoisomerase IV, subunit A, C-terminal"/>
    <property type="match status" value="1"/>
</dbReference>
<evidence type="ECO:0000259" key="11">
    <source>
        <dbReference type="PROSITE" id="PS52040"/>
    </source>
</evidence>
<keyword evidence="5 9" id="KW-0799">Topoisomerase</keyword>
<evidence type="ECO:0000256" key="7">
    <source>
        <dbReference type="ARBA" id="ARBA00023235"/>
    </source>
</evidence>
<gene>
    <name evidence="9" type="primary">gyrA</name>
    <name evidence="12" type="ORF">CO015_03185</name>
</gene>
<dbReference type="GO" id="GO:0003677">
    <property type="term" value="F:DNA binding"/>
    <property type="evidence" value="ECO:0007669"/>
    <property type="project" value="UniProtKB-UniRule"/>
</dbReference>
<dbReference type="EC" id="5.6.2.2" evidence="9"/>
<dbReference type="InterPro" id="IPR013758">
    <property type="entry name" value="Topo_IIA_A/C_ab"/>
</dbReference>
<dbReference type="GO" id="GO:0009330">
    <property type="term" value="C:DNA topoisomerase type II (double strand cut, ATP-hydrolyzing) complex"/>
    <property type="evidence" value="ECO:0007669"/>
    <property type="project" value="TreeGrafter"/>
</dbReference>
<comment type="subunit">
    <text evidence="9">Heterotetramer, composed of two GyrA and two GyrB chains. In the heterotetramer, GyrA contains the active site tyrosine that forms a transient covalent intermediate with DNA, while GyrB binds cofactors and catalyzes ATP hydrolysis.</text>
</comment>
<evidence type="ECO:0000313" key="12">
    <source>
        <dbReference type="EMBL" id="PJC68667.1"/>
    </source>
</evidence>
<keyword evidence="9" id="KW-0963">Cytoplasm</keyword>
<dbReference type="InterPro" id="IPR035516">
    <property type="entry name" value="Gyrase/topoIV_suA_C"/>
</dbReference>
<evidence type="ECO:0000256" key="1">
    <source>
        <dbReference type="ARBA" id="ARBA00000185"/>
    </source>
</evidence>
<dbReference type="Proteomes" id="UP000229438">
    <property type="component" value="Unassembled WGS sequence"/>
</dbReference>
<dbReference type="Gene3D" id="3.90.199.10">
    <property type="entry name" value="Topoisomerase II, domain 5"/>
    <property type="match status" value="1"/>
</dbReference>
<reference evidence="13" key="1">
    <citation type="submission" date="2017-09" db="EMBL/GenBank/DDBJ databases">
        <title>Depth-based differentiation of microbial function through sediment-hosted aquifers and enrichment of novel symbionts in the deep terrestrial subsurface.</title>
        <authorList>
            <person name="Probst A.J."/>
            <person name="Ladd B."/>
            <person name="Jarett J.K."/>
            <person name="Geller-Mcgrath D.E."/>
            <person name="Sieber C.M.K."/>
            <person name="Emerson J.B."/>
            <person name="Anantharaman K."/>
            <person name="Thomas B.C."/>
            <person name="Malmstrom R."/>
            <person name="Stieglmeier M."/>
            <person name="Klingl A."/>
            <person name="Woyke T."/>
            <person name="Ryan C.M."/>
            <person name="Banfield J.F."/>
        </authorList>
    </citation>
    <scope>NUCLEOTIDE SEQUENCE [LARGE SCALE GENOMIC DNA]</scope>
</reference>
<dbReference type="PANTHER" id="PTHR43493">
    <property type="entry name" value="DNA GYRASE/TOPOISOMERASE SUBUNIT A"/>
    <property type="match status" value="1"/>
</dbReference>
<feature type="active site" description="O-(5'-phospho-DNA)-tyrosine intermediate" evidence="9 10">
    <location>
        <position position="120"/>
    </location>
</feature>
<dbReference type="SUPFAM" id="SSF101904">
    <property type="entry name" value="GyrA/ParC C-terminal domain-like"/>
    <property type="match status" value="1"/>
</dbReference>
<keyword evidence="7 9" id="KW-0413">Isomerase</keyword>
<evidence type="ECO:0000256" key="9">
    <source>
        <dbReference type="HAMAP-Rule" id="MF_01897"/>
    </source>
</evidence>
<dbReference type="InterPro" id="IPR006691">
    <property type="entry name" value="GyrA/parC_rep"/>
</dbReference>
<keyword evidence="3 9" id="KW-0547">Nucleotide-binding</keyword>
<dbReference type="PANTHER" id="PTHR43493:SF5">
    <property type="entry name" value="DNA GYRASE SUBUNIT A, CHLOROPLASTIC_MITOCHONDRIAL"/>
    <property type="match status" value="1"/>
</dbReference>
<comment type="caution">
    <text evidence="12">The sequence shown here is derived from an EMBL/GenBank/DDBJ whole genome shotgun (WGS) entry which is preliminary data.</text>
</comment>
<comment type="function">
    <text evidence="9">A type II topoisomerase that negatively supercoils closed circular double-stranded (ds) DNA in an ATP-dependent manner to modulate DNA topology and maintain chromosomes in an underwound state. Negative supercoiling favors strand separation, and DNA replication, transcription, recombination and repair, all of which involve strand separation. Also able to catalyze the interconversion of other topological isomers of dsDNA rings, including catenanes and knotted rings. Type II topoisomerases break and join 2 DNA strands simultaneously in an ATP-dependent manner.</text>
</comment>